<gene>
    <name evidence="2" type="ORF">ABVK25_002894</name>
</gene>
<accession>A0ABR4BFJ3</accession>
<evidence type="ECO:0000259" key="1">
    <source>
        <dbReference type="Pfam" id="PF06985"/>
    </source>
</evidence>
<sequence length="563" mass="63711">MTKKMPAGGTWSEESFSTALSWVKECKEDRVRHRECAKIQEVRHVESDADGAFLPSRLIEVRGSKKNVHIRLREKQHMTGDEQYMTLSHCWGKPSSKSIKLTQDNLASFLMGIDHCILPRTFQDAVQVIQIFDINFLWIDALCIIQDSREDWLTESASMADVYANSFLNIAATAAVDSQSGLFQTPTRQVPEDVIDISTSWSGDLAAGQYVCYGMELFESEVDRSPLCQRAWVVQEREMAPRVLHFTKNHLIWECSCSAAIDALPVGLHRQVNPKRNQAGLYDTPSLNQSAGLSPYQYWASLVRQYAAGQLTHSSDKLVAISALAQSTMRLLRSKGCEDTYLAGLWKNDLVIGLLWCTNNLDPRRSAEGVRVSSETPLPSWSWANIHDAQIWYPNQENFDDVVLGQTNPSVTIIEARTFPLTSEFGTVNGGILRLKGTLCKVNVPRDNSLKHWIINGSAPSQRYGLRVMWDLRYDVRGPIEDLVFMSIRRNVSGTLQGRVEGILLSRTLKREGQYTRVGRLDLRFGEDHKFVVDNIKIWSSMNMPVEFYERNHGNGEYTVSII</sequence>
<keyword evidence="3" id="KW-1185">Reference proteome</keyword>
<dbReference type="Proteomes" id="UP001590951">
    <property type="component" value="Unassembled WGS sequence"/>
</dbReference>
<dbReference type="InterPro" id="IPR010730">
    <property type="entry name" value="HET"/>
</dbReference>
<evidence type="ECO:0000313" key="3">
    <source>
        <dbReference type="Proteomes" id="UP001590951"/>
    </source>
</evidence>
<dbReference type="EMBL" id="JBHFEH010000007">
    <property type="protein sequence ID" value="KAL2056500.1"/>
    <property type="molecule type" value="Genomic_DNA"/>
</dbReference>
<dbReference type="PANTHER" id="PTHR33112">
    <property type="entry name" value="DOMAIN PROTEIN, PUTATIVE-RELATED"/>
    <property type="match status" value="1"/>
</dbReference>
<comment type="caution">
    <text evidence="2">The sequence shown here is derived from an EMBL/GenBank/DDBJ whole genome shotgun (WGS) entry which is preliminary data.</text>
</comment>
<proteinExistence type="predicted"/>
<evidence type="ECO:0000313" key="2">
    <source>
        <dbReference type="EMBL" id="KAL2056500.1"/>
    </source>
</evidence>
<protein>
    <recommendedName>
        <fullName evidence="1">Heterokaryon incompatibility domain-containing protein</fullName>
    </recommendedName>
</protein>
<dbReference type="Pfam" id="PF06985">
    <property type="entry name" value="HET"/>
    <property type="match status" value="1"/>
</dbReference>
<feature type="domain" description="Heterokaryon incompatibility" evidence="1">
    <location>
        <begin position="84"/>
        <end position="236"/>
    </location>
</feature>
<reference evidence="2 3" key="1">
    <citation type="submission" date="2024-09" db="EMBL/GenBank/DDBJ databases">
        <title>Rethinking Asexuality: The Enigmatic Case of Functional Sexual Genes in Lepraria (Stereocaulaceae).</title>
        <authorList>
            <person name="Doellman M."/>
            <person name="Sun Y."/>
            <person name="Barcenas-Pena A."/>
            <person name="Lumbsch H.T."/>
            <person name="Grewe F."/>
        </authorList>
    </citation>
    <scope>NUCLEOTIDE SEQUENCE [LARGE SCALE GENOMIC DNA]</scope>
    <source>
        <strain evidence="2 3">Grewe 0041</strain>
    </source>
</reference>
<dbReference type="PANTHER" id="PTHR33112:SF13">
    <property type="entry name" value="HETEROKARYON INCOMPATIBILITY DOMAIN-CONTAINING PROTEIN"/>
    <property type="match status" value="1"/>
</dbReference>
<organism evidence="2 3">
    <name type="scientific">Lepraria finkii</name>
    <dbReference type="NCBI Taxonomy" id="1340010"/>
    <lineage>
        <taxon>Eukaryota</taxon>
        <taxon>Fungi</taxon>
        <taxon>Dikarya</taxon>
        <taxon>Ascomycota</taxon>
        <taxon>Pezizomycotina</taxon>
        <taxon>Lecanoromycetes</taxon>
        <taxon>OSLEUM clade</taxon>
        <taxon>Lecanoromycetidae</taxon>
        <taxon>Lecanorales</taxon>
        <taxon>Lecanorineae</taxon>
        <taxon>Stereocaulaceae</taxon>
        <taxon>Lepraria</taxon>
    </lineage>
</organism>
<name>A0ABR4BFJ3_9LECA</name>